<dbReference type="InterPro" id="IPR027417">
    <property type="entry name" value="P-loop_NTPase"/>
</dbReference>
<sequence length="787" mass="90087">MADIDEQILLILTEVAKKLKDEPQADLRELVAALKAVLAESSQLASAASRMNQINLDDAKGFQTVVEGGIAQIGFHYHFDIQTIDKLKAVLYTFITEQKHTPTGIPQNLPRISIAKFVGRHQELKILHQQLQIKDQVIICAIAGMGGVGKTELALQYAHYHWHQGTYLGGICWLQGREIEVGSKIVEFAITQLGLQPPDLQDLRAQVSYCWRCWQEGDVLLVVDDVKDFREVEPYLPPQSSRFKVLITTRLQFSELPNLTLDVLQEEDALDLLQQWIGKEKILEELVSAKKLCQRLGYLPLALQLAGRYVKKQKLSLITMLERLDQKGLRHRSLDQNNNDRTCTLNIKRGVAAAFEVSWDELTKEAKQLGCLLGLFALAPIPWSLVESVNTEQDTEDLEDARVNLEEWHFLQGDQTYHLHQLIREFFQQKLADLEQMHDLQNLFCQAMVAVAQQVSESPTQQDIQALAPAMPHVAEIVKNKTILRNSSLVNDDDFCLLFVAIGRFYKAQGLYKEAKLCYQDYLSSAKERFGEDSLEVASSQNSLANIYKDLGCYDDAKMYYQRAFNLSVILLGNNHLDVAKVMNNLALLYCHQNNIKEEETYNLSYYRETEERYLEAENLFQQALEIRISQLGETDLMVAQSLNHLGTLYAGLAHYSFRYSSYTTKAEELLQRALDIRRHTLNMEHPDIAESLNNLGCLYAKMYRYSEAESLFFQALALNQRLLGETHPVVAHGLWNLGELYASQYEYNRSIPLFEQALEILNNCLGEEHCQVIYACRRLEYLRYSR</sequence>
<dbReference type="InterPro" id="IPR011990">
    <property type="entry name" value="TPR-like_helical_dom_sf"/>
</dbReference>
<dbReference type="PANTHER" id="PTHR45783">
    <property type="entry name" value="KINESIN LIGHT CHAIN"/>
    <property type="match status" value="1"/>
</dbReference>
<keyword evidence="9" id="KW-0206">Cytoskeleton</keyword>
<dbReference type="InterPro" id="IPR002182">
    <property type="entry name" value="NB-ARC"/>
</dbReference>
<dbReference type="Pfam" id="PF00931">
    <property type="entry name" value="NB-ARC"/>
    <property type="match status" value="1"/>
</dbReference>
<dbReference type="EMBL" id="JAALHA020000034">
    <property type="protein sequence ID" value="MDR9900411.1"/>
    <property type="molecule type" value="Genomic_DNA"/>
</dbReference>
<evidence type="ECO:0000313" key="12">
    <source>
        <dbReference type="EMBL" id="MDR9900411.1"/>
    </source>
</evidence>
<evidence type="ECO:0000259" key="11">
    <source>
        <dbReference type="Pfam" id="PF00931"/>
    </source>
</evidence>
<dbReference type="Pfam" id="PF13374">
    <property type="entry name" value="TPR_10"/>
    <property type="match status" value="3"/>
</dbReference>
<dbReference type="SUPFAM" id="SSF48452">
    <property type="entry name" value="TPR-like"/>
    <property type="match status" value="1"/>
</dbReference>
<dbReference type="Proteomes" id="UP000667802">
    <property type="component" value="Unassembled WGS sequence"/>
</dbReference>
<evidence type="ECO:0000256" key="10">
    <source>
        <dbReference type="PROSITE-ProRule" id="PRU00339"/>
    </source>
</evidence>
<feature type="repeat" description="TPR" evidence="10">
    <location>
        <begin position="732"/>
        <end position="765"/>
    </location>
</feature>
<dbReference type="SMART" id="SM00028">
    <property type="entry name" value="TPR"/>
    <property type="match status" value="6"/>
</dbReference>
<comment type="subcellular location">
    <subcellularLocation>
        <location evidence="1">Cytoplasm</location>
        <location evidence="1">Cytoskeleton</location>
    </subcellularLocation>
</comment>
<keyword evidence="7" id="KW-0175">Coiled coil</keyword>
<evidence type="ECO:0000256" key="8">
    <source>
        <dbReference type="ARBA" id="ARBA00023175"/>
    </source>
</evidence>
<dbReference type="Gene3D" id="1.25.40.10">
    <property type="entry name" value="Tetratricopeptide repeat domain"/>
    <property type="match status" value="2"/>
</dbReference>
<dbReference type="GO" id="GO:0005871">
    <property type="term" value="C:kinesin complex"/>
    <property type="evidence" value="ECO:0007669"/>
    <property type="project" value="InterPro"/>
</dbReference>
<dbReference type="PROSITE" id="PS50005">
    <property type="entry name" value="TPR"/>
    <property type="match status" value="2"/>
</dbReference>
<dbReference type="Pfam" id="PF13424">
    <property type="entry name" value="TPR_12"/>
    <property type="match status" value="1"/>
</dbReference>
<keyword evidence="8" id="KW-0505">Motor protein</keyword>
<dbReference type="GO" id="GO:0019894">
    <property type="term" value="F:kinesin binding"/>
    <property type="evidence" value="ECO:0007669"/>
    <property type="project" value="TreeGrafter"/>
</dbReference>
<evidence type="ECO:0000256" key="3">
    <source>
        <dbReference type="ARBA" id="ARBA00022490"/>
    </source>
</evidence>
<dbReference type="GO" id="GO:0007018">
    <property type="term" value="P:microtubule-based movement"/>
    <property type="evidence" value="ECO:0007669"/>
    <property type="project" value="TreeGrafter"/>
</dbReference>
<feature type="domain" description="NB-ARC" evidence="11">
    <location>
        <begin position="123"/>
        <end position="279"/>
    </location>
</feature>
<comment type="caution">
    <text evidence="12">The sequence shown here is derived from an EMBL/GenBank/DDBJ whole genome shotgun (WGS) entry which is preliminary data.</text>
</comment>
<feature type="repeat" description="TPR" evidence="10">
    <location>
        <begin position="690"/>
        <end position="723"/>
    </location>
</feature>
<dbReference type="PRINTS" id="PR00364">
    <property type="entry name" value="DISEASERSIST"/>
</dbReference>
<evidence type="ECO:0000256" key="6">
    <source>
        <dbReference type="ARBA" id="ARBA00022803"/>
    </source>
</evidence>
<dbReference type="InterPro" id="IPR002151">
    <property type="entry name" value="Kinesin_light"/>
</dbReference>
<proteinExistence type="inferred from homology"/>
<evidence type="ECO:0000256" key="7">
    <source>
        <dbReference type="ARBA" id="ARBA00023054"/>
    </source>
</evidence>
<evidence type="ECO:0000256" key="4">
    <source>
        <dbReference type="ARBA" id="ARBA00022701"/>
    </source>
</evidence>
<dbReference type="GO" id="GO:0005737">
    <property type="term" value="C:cytoplasm"/>
    <property type="evidence" value="ECO:0007669"/>
    <property type="project" value="TreeGrafter"/>
</dbReference>
<gene>
    <name evidence="12" type="ORF">G7B40_038575</name>
</gene>
<keyword evidence="5" id="KW-0677">Repeat</keyword>
<evidence type="ECO:0000256" key="2">
    <source>
        <dbReference type="ARBA" id="ARBA00009622"/>
    </source>
</evidence>
<evidence type="ECO:0000256" key="9">
    <source>
        <dbReference type="ARBA" id="ARBA00023212"/>
    </source>
</evidence>
<dbReference type="RefSeq" id="WP_310834448.1">
    <property type="nucleotide sequence ID" value="NZ_JAALHA020000034.1"/>
</dbReference>
<name>A0AAP5M9Q4_9CYAN</name>
<accession>A0AAP5M9Q4</accession>
<keyword evidence="13" id="KW-1185">Reference proteome</keyword>
<dbReference type="AlphaFoldDB" id="A0AAP5M9Q4"/>
<dbReference type="SUPFAM" id="SSF52540">
    <property type="entry name" value="P-loop containing nucleoside triphosphate hydrolases"/>
    <property type="match status" value="1"/>
</dbReference>
<protein>
    <submittedName>
        <fullName evidence="12">Tetratricopeptide repeat protein</fullName>
    </submittedName>
</protein>
<dbReference type="InterPro" id="IPR019734">
    <property type="entry name" value="TPR_rpt"/>
</dbReference>
<dbReference type="GO" id="GO:0005874">
    <property type="term" value="C:microtubule"/>
    <property type="evidence" value="ECO:0007669"/>
    <property type="project" value="UniProtKB-KW"/>
</dbReference>
<reference evidence="13" key="1">
    <citation type="journal article" date="2021" name="Science">
        <title>Hunting the eagle killer: A cyanobacterial neurotoxin causes vacuolar myelinopathy.</title>
        <authorList>
            <person name="Breinlinger S."/>
            <person name="Phillips T.J."/>
            <person name="Haram B.N."/>
            <person name="Mares J."/>
            <person name="Martinez Yerena J.A."/>
            <person name="Hrouzek P."/>
            <person name="Sobotka R."/>
            <person name="Henderson W.M."/>
            <person name="Schmieder P."/>
            <person name="Williams S.M."/>
            <person name="Lauderdale J.D."/>
            <person name="Wilde H.D."/>
            <person name="Gerrin W."/>
            <person name="Kust A."/>
            <person name="Washington J.W."/>
            <person name="Wagner C."/>
            <person name="Geier B."/>
            <person name="Liebeke M."/>
            <person name="Enke H."/>
            <person name="Niedermeyer T.H.J."/>
            <person name="Wilde S.B."/>
        </authorList>
    </citation>
    <scope>NUCLEOTIDE SEQUENCE [LARGE SCALE GENOMIC DNA]</scope>
    <source>
        <strain evidence="13">Thurmond2011</strain>
    </source>
</reference>
<dbReference type="GO" id="GO:0043531">
    <property type="term" value="F:ADP binding"/>
    <property type="evidence" value="ECO:0007669"/>
    <property type="project" value="InterPro"/>
</dbReference>
<keyword evidence="3" id="KW-0963">Cytoplasm</keyword>
<dbReference type="Gene3D" id="3.40.50.300">
    <property type="entry name" value="P-loop containing nucleotide triphosphate hydrolases"/>
    <property type="match status" value="1"/>
</dbReference>
<evidence type="ECO:0000256" key="1">
    <source>
        <dbReference type="ARBA" id="ARBA00004245"/>
    </source>
</evidence>
<keyword evidence="4" id="KW-0493">Microtubule</keyword>
<comment type="similarity">
    <text evidence="2">Belongs to the kinesin light chain family.</text>
</comment>
<evidence type="ECO:0000313" key="13">
    <source>
        <dbReference type="Proteomes" id="UP000667802"/>
    </source>
</evidence>
<dbReference type="PANTHER" id="PTHR45783:SF3">
    <property type="entry name" value="KINESIN LIGHT CHAIN"/>
    <property type="match status" value="1"/>
</dbReference>
<keyword evidence="6 10" id="KW-0802">TPR repeat</keyword>
<organism evidence="12 13">
    <name type="scientific">Aetokthonos hydrillicola Thurmond2011</name>
    <dbReference type="NCBI Taxonomy" id="2712845"/>
    <lineage>
        <taxon>Bacteria</taxon>
        <taxon>Bacillati</taxon>
        <taxon>Cyanobacteriota</taxon>
        <taxon>Cyanophyceae</taxon>
        <taxon>Nostocales</taxon>
        <taxon>Hapalosiphonaceae</taxon>
        <taxon>Aetokthonos</taxon>
    </lineage>
</organism>
<evidence type="ECO:0000256" key="5">
    <source>
        <dbReference type="ARBA" id="ARBA00022737"/>
    </source>
</evidence>